<dbReference type="GO" id="GO:0044877">
    <property type="term" value="F:protein-containing complex binding"/>
    <property type="evidence" value="ECO:0007669"/>
    <property type="project" value="TreeGrafter"/>
</dbReference>
<protein>
    <submittedName>
        <fullName evidence="2">NAD(P)-binding protein</fullName>
    </submittedName>
</protein>
<dbReference type="EMBL" id="MU155175">
    <property type="protein sequence ID" value="KAF9481665.1"/>
    <property type="molecule type" value="Genomic_DNA"/>
</dbReference>
<dbReference type="GO" id="GO:0005739">
    <property type="term" value="C:mitochondrion"/>
    <property type="evidence" value="ECO:0007669"/>
    <property type="project" value="TreeGrafter"/>
</dbReference>
<evidence type="ECO:0000313" key="2">
    <source>
        <dbReference type="EMBL" id="KAF9481665.1"/>
    </source>
</evidence>
<dbReference type="CDD" id="cd05271">
    <property type="entry name" value="NDUFA9_like_SDR_a"/>
    <property type="match status" value="1"/>
</dbReference>
<dbReference type="AlphaFoldDB" id="A0A9P5Z7M1"/>
<name>A0A9P5Z7M1_9AGAR</name>
<gene>
    <name evidence="2" type="ORF">BDN70DRAFT_802999</name>
</gene>
<dbReference type="InterPro" id="IPR001509">
    <property type="entry name" value="Epimerase_deHydtase"/>
</dbReference>
<feature type="domain" description="NAD-dependent epimerase/dehydratase" evidence="1">
    <location>
        <begin position="8"/>
        <end position="208"/>
    </location>
</feature>
<keyword evidence="3" id="KW-1185">Reference proteome</keyword>
<dbReference type="Gene3D" id="3.40.50.720">
    <property type="entry name" value="NAD(P)-binding Rossmann-like Domain"/>
    <property type="match status" value="1"/>
</dbReference>
<organism evidence="2 3">
    <name type="scientific">Pholiota conissans</name>
    <dbReference type="NCBI Taxonomy" id="109636"/>
    <lineage>
        <taxon>Eukaryota</taxon>
        <taxon>Fungi</taxon>
        <taxon>Dikarya</taxon>
        <taxon>Basidiomycota</taxon>
        <taxon>Agaricomycotina</taxon>
        <taxon>Agaricomycetes</taxon>
        <taxon>Agaricomycetidae</taxon>
        <taxon>Agaricales</taxon>
        <taxon>Agaricineae</taxon>
        <taxon>Strophariaceae</taxon>
        <taxon>Pholiota</taxon>
    </lineage>
</organism>
<proteinExistence type="predicted"/>
<reference evidence="2" key="1">
    <citation type="submission" date="2020-11" db="EMBL/GenBank/DDBJ databases">
        <authorList>
            <consortium name="DOE Joint Genome Institute"/>
            <person name="Ahrendt S."/>
            <person name="Riley R."/>
            <person name="Andreopoulos W."/>
            <person name="Labutti K."/>
            <person name="Pangilinan J."/>
            <person name="Ruiz-Duenas F.J."/>
            <person name="Barrasa J.M."/>
            <person name="Sanchez-Garcia M."/>
            <person name="Camarero S."/>
            <person name="Miyauchi S."/>
            <person name="Serrano A."/>
            <person name="Linde D."/>
            <person name="Babiker R."/>
            <person name="Drula E."/>
            <person name="Ayuso-Fernandez I."/>
            <person name="Pacheco R."/>
            <person name="Padilla G."/>
            <person name="Ferreira P."/>
            <person name="Barriuso J."/>
            <person name="Kellner H."/>
            <person name="Castanera R."/>
            <person name="Alfaro M."/>
            <person name="Ramirez L."/>
            <person name="Pisabarro A.G."/>
            <person name="Kuo A."/>
            <person name="Tritt A."/>
            <person name="Lipzen A."/>
            <person name="He G."/>
            <person name="Yan M."/>
            <person name="Ng V."/>
            <person name="Cullen D."/>
            <person name="Martin F."/>
            <person name="Rosso M.-N."/>
            <person name="Henrissat B."/>
            <person name="Hibbett D."/>
            <person name="Martinez A.T."/>
            <person name="Grigoriev I.V."/>
        </authorList>
    </citation>
    <scope>NUCLEOTIDE SEQUENCE</scope>
    <source>
        <strain evidence="2">CIRM-BRFM 674</strain>
    </source>
</reference>
<dbReference type="Pfam" id="PF01370">
    <property type="entry name" value="Epimerase"/>
    <property type="match status" value="1"/>
</dbReference>
<evidence type="ECO:0000313" key="3">
    <source>
        <dbReference type="Proteomes" id="UP000807469"/>
    </source>
</evidence>
<dbReference type="OrthoDB" id="275457at2759"/>
<dbReference type="PANTHER" id="PTHR12126">
    <property type="entry name" value="NADH-UBIQUINONE OXIDOREDUCTASE 39 KDA SUBUNIT-RELATED"/>
    <property type="match status" value="1"/>
</dbReference>
<accession>A0A9P5Z7M1</accession>
<dbReference type="InterPro" id="IPR051207">
    <property type="entry name" value="ComplexI_NDUFA9_subunit"/>
</dbReference>
<dbReference type="InterPro" id="IPR036291">
    <property type="entry name" value="NAD(P)-bd_dom_sf"/>
</dbReference>
<sequence length="322" mass="35226">MSSPKVVICGAGFIGRHIAKAVVNSSHTASKVQISSRHPQRIWEAMNADPAIPNTRLLPPVPVDVTSSSTLQEAFQDASIVVSLVGIMHGSPQDFERIQLRGAENVATVAKQAGAKLIHFSAIGADPASKIPYQRTKGLAELSVLKIDPEATIISPSIVFGPEDDFFNRFAELSKVMPFLPVFGGGQSRFQPVYVDDLARLVELISRNEPTIQELVAGKIIEAGGPQVYTYRQLMEILLETMGRRRPILSLPFSVGKFQGAVLERLPVNLFTVTRAQVEQLKSDNIVNPKLPANHLSLHGILSNFTNQPLRTVEEILPTYVH</sequence>
<dbReference type="Proteomes" id="UP000807469">
    <property type="component" value="Unassembled WGS sequence"/>
</dbReference>
<dbReference type="SUPFAM" id="SSF51735">
    <property type="entry name" value="NAD(P)-binding Rossmann-fold domains"/>
    <property type="match status" value="1"/>
</dbReference>
<dbReference type="PANTHER" id="PTHR12126:SF11">
    <property type="entry name" value="NADH DEHYDROGENASE [UBIQUINONE] 1 ALPHA SUBCOMPLEX SUBUNIT 9, MITOCHONDRIAL"/>
    <property type="match status" value="1"/>
</dbReference>
<evidence type="ECO:0000259" key="1">
    <source>
        <dbReference type="Pfam" id="PF01370"/>
    </source>
</evidence>
<comment type="caution">
    <text evidence="2">The sequence shown here is derived from an EMBL/GenBank/DDBJ whole genome shotgun (WGS) entry which is preliminary data.</text>
</comment>